<dbReference type="Proteomes" id="UP001589738">
    <property type="component" value="Unassembled WGS sequence"/>
</dbReference>
<dbReference type="InterPro" id="IPR006675">
    <property type="entry name" value="HDIG_dom"/>
</dbReference>
<evidence type="ECO:0000259" key="1">
    <source>
        <dbReference type="PROSITE" id="PS51832"/>
    </source>
</evidence>
<proteinExistence type="predicted"/>
<keyword evidence="2" id="KW-0378">Hydrolase</keyword>
<comment type="caution">
    <text evidence="2">The sequence shown here is derived from an EMBL/GenBank/DDBJ whole genome shotgun (WGS) entry which is preliminary data.</text>
</comment>
<dbReference type="InterPro" id="IPR037522">
    <property type="entry name" value="HD_GYP_dom"/>
</dbReference>
<evidence type="ECO:0000313" key="3">
    <source>
        <dbReference type="Proteomes" id="UP001589738"/>
    </source>
</evidence>
<dbReference type="SMART" id="SM00471">
    <property type="entry name" value="HDc"/>
    <property type="match status" value="1"/>
</dbReference>
<dbReference type="PROSITE" id="PS51832">
    <property type="entry name" value="HD_GYP"/>
    <property type="match status" value="1"/>
</dbReference>
<name>A0ABV6KZ57_9BACI</name>
<dbReference type="GO" id="GO:0016787">
    <property type="term" value="F:hydrolase activity"/>
    <property type="evidence" value="ECO:0007669"/>
    <property type="project" value="UniProtKB-KW"/>
</dbReference>
<dbReference type="PANTHER" id="PTHR43155">
    <property type="entry name" value="CYCLIC DI-GMP PHOSPHODIESTERASE PA4108-RELATED"/>
    <property type="match status" value="1"/>
</dbReference>
<sequence>MRLVATANVESGTILGKTVRNDKGQILLSEGVELNEKMLRRLLLLGITYIYIKDSVTEGIEYIEVLPDSVRRKAVQTIETTFQELQNDSKFDTSFVIEKASKRFKDLIRQLLFELKNNENLLTMLADVYTYDNYIFTHSLHVTMYSLAIGMKLKLTPKELEILGMGAILHDVGKMKVPFDILQKPGKLTDQEYDEIKRHPEEGFQMLRNVPAMSLIVAHCAYQHHERLNGTGYPRGIEGEDIHQLAKIIAVADVFDAVTSNRVYRDAMLPHHGLEILFAGSGTLFDPKIIEAFRKGVAIYPVGITVILDDGRKGVVSKQNMGVSDRPIVRIIEENGKDTDPYELDLSVSLSTMIVECDTTFPKNV</sequence>
<accession>A0ABV6KZ57</accession>
<evidence type="ECO:0000313" key="2">
    <source>
        <dbReference type="EMBL" id="MFC0478292.1"/>
    </source>
</evidence>
<feature type="domain" description="HD-GYP" evidence="1">
    <location>
        <begin position="113"/>
        <end position="309"/>
    </location>
</feature>
<dbReference type="SUPFAM" id="SSF109604">
    <property type="entry name" value="HD-domain/PDEase-like"/>
    <property type="match status" value="1"/>
</dbReference>
<protein>
    <submittedName>
        <fullName evidence="2">HD-GYP domain-containing protein</fullName>
        <ecNumber evidence="2">3.1.4.-</ecNumber>
    </submittedName>
</protein>
<dbReference type="EC" id="3.1.4.-" evidence="2"/>
<dbReference type="Pfam" id="PF13487">
    <property type="entry name" value="HD_5"/>
    <property type="match status" value="1"/>
</dbReference>
<gene>
    <name evidence="2" type="ORF">ACFFHF_24185</name>
</gene>
<keyword evidence="3" id="KW-1185">Reference proteome</keyword>
<dbReference type="PANTHER" id="PTHR43155:SF2">
    <property type="entry name" value="CYCLIC DI-GMP PHOSPHODIESTERASE PA4108"/>
    <property type="match status" value="1"/>
</dbReference>
<dbReference type="NCBIfam" id="TIGR00277">
    <property type="entry name" value="HDIG"/>
    <property type="match status" value="1"/>
</dbReference>
<organism evidence="2 3">
    <name type="scientific">Robertmurraya beringensis</name>
    <dbReference type="NCBI Taxonomy" id="641660"/>
    <lineage>
        <taxon>Bacteria</taxon>
        <taxon>Bacillati</taxon>
        <taxon>Bacillota</taxon>
        <taxon>Bacilli</taxon>
        <taxon>Bacillales</taxon>
        <taxon>Bacillaceae</taxon>
        <taxon>Robertmurraya</taxon>
    </lineage>
</organism>
<dbReference type="RefSeq" id="WP_340905282.1">
    <property type="nucleotide sequence ID" value="NZ_JBHLUU010000128.1"/>
</dbReference>
<dbReference type="Gene3D" id="1.10.3210.10">
    <property type="entry name" value="Hypothetical protein af1432"/>
    <property type="match status" value="1"/>
</dbReference>
<reference evidence="2 3" key="1">
    <citation type="submission" date="2024-09" db="EMBL/GenBank/DDBJ databases">
        <authorList>
            <person name="Sun Q."/>
            <person name="Mori K."/>
        </authorList>
    </citation>
    <scope>NUCLEOTIDE SEQUENCE [LARGE SCALE GENOMIC DNA]</scope>
    <source>
        <strain evidence="2 3">CGMCC 1.9126</strain>
    </source>
</reference>
<dbReference type="CDD" id="cd00077">
    <property type="entry name" value="HDc"/>
    <property type="match status" value="1"/>
</dbReference>
<dbReference type="InterPro" id="IPR003607">
    <property type="entry name" value="HD/PDEase_dom"/>
</dbReference>
<dbReference type="EMBL" id="JBHLUU010000128">
    <property type="protein sequence ID" value="MFC0478292.1"/>
    <property type="molecule type" value="Genomic_DNA"/>
</dbReference>